<dbReference type="PANTHER" id="PTHR33124">
    <property type="entry name" value="TRANSCRIPTION FACTOR IBH1-LIKE 1"/>
    <property type="match status" value="1"/>
</dbReference>
<dbReference type="GO" id="GO:0006355">
    <property type="term" value="P:regulation of DNA-templated transcription"/>
    <property type="evidence" value="ECO:0007669"/>
    <property type="project" value="InterPro"/>
</dbReference>
<dbReference type="EnsemblPlants" id="AET6Gv20871600.2">
    <property type="protein sequence ID" value="AET6Gv20871600.2"/>
    <property type="gene ID" value="AET6Gv20871600"/>
</dbReference>
<dbReference type="PANTHER" id="PTHR33124:SF90">
    <property type="entry name" value="OS02G0791300 PROTEIN"/>
    <property type="match status" value="1"/>
</dbReference>
<keyword evidence="2" id="KW-0804">Transcription</keyword>
<sequence>MQGSMQFKRALLKSLLLGLRERGVASREMGFLERKRAIRRAADVALASARGSDATRWSQALETQRRPSTSKRILRRCHRPRPRKAGTAARPRGSAGIVARAMVRKRTQVLKGIVPGVEAVDDECTLLGEALDYAVCLKAQVDVMQLLVRALQAPKQ</sequence>
<proteinExistence type="predicted"/>
<evidence type="ECO:0000256" key="2">
    <source>
        <dbReference type="ARBA" id="ARBA00023163"/>
    </source>
</evidence>
<reference evidence="5" key="2">
    <citation type="journal article" date="2017" name="Nat. Plants">
        <title>The Aegilops tauschii genome reveals multiple impacts of transposons.</title>
        <authorList>
            <person name="Zhao G."/>
            <person name="Zou C."/>
            <person name="Li K."/>
            <person name="Wang K."/>
            <person name="Li T."/>
            <person name="Gao L."/>
            <person name="Zhang X."/>
            <person name="Wang H."/>
            <person name="Yang Z."/>
            <person name="Liu X."/>
            <person name="Jiang W."/>
            <person name="Mao L."/>
            <person name="Kong X."/>
            <person name="Jiao Y."/>
            <person name="Jia J."/>
        </authorList>
    </citation>
    <scope>NUCLEOTIDE SEQUENCE [LARGE SCALE GENOMIC DNA]</scope>
    <source>
        <strain evidence="5">cv. AL8/78</strain>
    </source>
</reference>
<reference evidence="5" key="1">
    <citation type="journal article" date="2014" name="Science">
        <title>Ancient hybridizations among the ancestral genomes of bread wheat.</title>
        <authorList>
            <consortium name="International Wheat Genome Sequencing Consortium,"/>
            <person name="Marcussen T."/>
            <person name="Sandve S.R."/>
            <person name="Heier L."/>
            <person name="Spannagl M."/>
            <person name="Pfeifer M."/>
            <person name="Jakobsen K.S."/>
            <person name="Wulff B.B."/>
            <person name="Steuernagel B."/>
            <person name="Mayer K.F."/>
            <person name="Olsen O.A."/>
        </authorList>
    </citation>
    <scope>NUCLEOTIDE SEQUENCE [LARGE SCALE GENOMIC DNA]</scope>
    <source>
        <strain evidence="5">cv. AL8/78</strain>
    </source>
</reference>
<keyword evidence="5" id="KW-1185">Reference proteome</keyword>
<reference evidence="4" key="3">
    <citation type="journal article" date="2017" name="Nature">
        <title>Genome sequence of the progenitor of the wheat D genome Aegilops tauschii.</title>
        <authorList>
            <person name="Luo M.C."/>
            <person name="Gu Y.Q."/>
            <person name="Puiu D."/>
            <person name="Wang H."/>
            <person name="Twardziok S.O."/>
            <person name="Deal K.R."/>
            <person name="Huo N."/>
            <person name="Zhu T."/>
            <person name="Wang L."/>
            <person name="Wang Y."/>
            <person name="McGuire P.E."/>
            <person name="Liu S."/>
            <person name="Long H."/>
            <person name="Ramasamy R.K."/>
            <person name="Rodriguez J.C."/>
            <person name="Van S.L."/>
            <person name="Yuan L."/>
            <person name="Wang Z."/>
            <person name="Xia Z."/>
            <person name="Xiao L."/>
            <person name="Anderson O.D."/>
            <person name="Ouyang S."/>
            <person name="Liang Y."/>
            <person name="Zimin A.V."/>
            <person name="Pertea G."/>
            <person name="Qi P."/>
            <person name="Bennetzen J.L."/>
            <person name="Dai X."/>
            <person name="Dawson M.W."/>
            <person name="Muller H.G."/>
            <person name="Kugler K."/>
            <person name="Rivarola-Duarte L."/>
            <person name="Spannagl M."/>
            <person name="Mayer K.F.X."/>
            <person name="Lu F.H."/>
            <person name="Bevan M.W."/>
            <person name="Leroy P."/>
            <person name="Li P."/>
            <person name="You F.M."/>
            <person name="Sun Q."/>
            <person name="Liu Z."/>
            <person name="Lyons E."/>
            <person name="Wicker T."/>
            <person name="Salzberg S.L."/>
            <person name="Devos K.M."/>
            <person name="Dvorak J."/>
        </authorList>
    </citation>
    <scope>NUCLEOTIDE SEQUENCE [LARGE SCALE GENOMIC DNA]</scope>
    <source>
        <strain evidence="4">cv. AL8/78</strain>
    </source>
</reference>
<reference evidence="4" key="4">
    <citation type="submission" date="2019-03" db="UniProtKB">
        <authorList>
            <consortium name="EnsemblPlants"/>
        </authorList>
    </citation>
    <scope>IDENTIFICATION</scope>
</reference>
<organism evidence="4 5">
    <name type="scientific">Aegilops tauschii subsp. strangulata</name>
    <name type="common">Goatgrass</name>
    <dbReference type="NCBI Taxonomy" id="200361"/>
    <lineage>
        <taxon>Eukaryota</taxon>
        <taxon>Viridiplantae</taxon>
        <taxon>Streptophyta</taxon>
        <taxon>Embryophyta</taxon>
        <taxon>Tracheophyta</taxon>
        <taxon>Spermatophyta</taxon>
        <taxon>Magnoliopsida</taxon>
        <taxon>Liliopsida</taxon>
        <taxon>Poales</taxon>
        <taxon>Poaceae</taxon>
        <taxon>BOP clade</taxon>
        <taxon>Pooideae</taxon>
        <taxon>Triticodae</taxon>
        <taxon>Triticeae</taxon>
        <taxon>Triticinae</taxon>
        <taxon>Aegilops</taxon>
    </lineage>
</organism>
<evidence type="ECO:0000256" key="1">
    <source>
        <dbReference type="ARBA" id="ARBA00023015"/>
    </source>
</evidence>
<dbReference type="Pfam" id="PF26576">
    <property type="entry name" value="IBH1_N"/>
    <property type="match status" value="1"/>
</dbReference>
<dbReference type="Gramene" id="AET6Gv20871600.2">
    <property type="protein sequence ID" value="AET6Gv20871600.2"/>
    <property type="gene ID" value="AET6Gv20871600"/>
</dbReference>
<name>A0A453PUX8_AEGTS</name>
<dbReference type="InterPro" id="IPR044660">
    <property type="entry name" value="IBH1-like"/>
</dbReference>
<dbReference type="AlphaFoldDB" id="A0A453PUX8"/>
<dbReference type="InterPro" id="IPR059002">
    <property type="entry name" value="IBH1_N"/>
</dbReference>
<dbReference type="KEGG" id="ats:109756630"/>
<reference evidence="4" key="5">
    <citation type="journal article" date="2021" name="G3 (Bethesda)">
        <title>Aegilops tauschii genome assembly Aet v5.0 features greater sequence contiguity and improved annotation.</title>
        <authorList>
            <person name="Wang L."/>
            <person name="Zhu T."/>
            <person name="Rodriguez J.C."/>
            <person name="Deal K.R."/>
            <person name="Dubcovsky J."/>
            <person name="McGuire P.E."/>
            <person name="Lux T."/>
            <person name="Spannagl M."/>
            <person name="Mayer K.F.X."/>
            <person name="Baldrich P."/>
            <person name="Meyers B.C."/>
            <person name="Huo N."/>
            <person name="Gu Y.Q."/>
            <person name="Zhou H."/>
            <person name="Devos K.M."/>
            <person name="Bennetzen J.L."/>
            <person name="Unver T."/>
            <person name="Budak H."/>
            <person name="Gulick P.J."/>
            <person name="Galiba G."/>
            <person name="Kalapos B."/>
            <person name="Nelson D.R."/>
            <person name="Li P."/>
            <person name="You F.M."/>
            <person name="Luo M.C."/>
            <person name="Dvorak J."/>
        </authorList>
    </citation>
    <scope>NUCLEOTIDE SEQUENCE [LARGE SCALE GENOMIC DNA]</scope>
    <source>
        <strain evidence="4">cv. AL8/78</strain>
    </source>
</reference>
<dbReference type="Proteomes" id="UP000015105">
    <property type="component" value="Chromosome 6D"/>
</dbReference>
<dbReference type="STRING" id="200361.A0A453PUX8"/>
<accession>A0A453PUX8</accession>
<dbReference type="OMA" id="SWADDAH"/>
<protein>
    <recommendedName>
        <fullName evidence="3">IBH1-like N-terminal domain-containing protein</fullName>
    </recommendedName>
</protein>
<evidence type="ECO:0000313" key="4">
    <source>
        <dbReference type="EnsemblPlants" id="AET6Gv20871600.2"/>
    </source>
</evidence>
<evidence type="ECO:0000313" key="5">
    <source>
        <dbReference type="Proteomes" id="UP000015105"/>
    </source>
</evidence>
<dbReference type="GeneID" id="109756630"/>
<dbReference type="OrthoDB" id="1922093at2759"/>
<dbReference type="RefSeq" id="XP_020170237.1">
    <property type="nucleotide sequence ID" value="XM_020314648.4"/>
</dbReference>
<evidence type="ECO:0000259" key="3">
    <source>
        <dbReference type="Pfam" id="PF26576"/>
    </source>
</evidence>
<keyword evidence="1" id="KW-0805">Transcription regulation</keyword>
<feature type="domain" description="IBH1-like N-terminal" evidence="3">
    <location>
        <begin position="6"/>
        <end position="66"/>
    </location>
</feature>